<organism evidence="7 8">
    <name type="scientific">Alteromonas gilva</name>
    <dbReference type="NCBI Taxonomy" id="2987522"/>
    <lineage>
        <taxon>Bacteria</taxon>
        <taxon>Pseudomonadati</taxon>
        <taxon>Pseudomonadota</taxon>
        <taxon>Gammaproteobacteria</taxon>
        <taxon>Alteromonadales</taxon>
        <taxon>Alteromonadaceae</taxon>
        <taxon>Alteromonas/Salinimonas group</taxon>
        <taxon>Alteromonas</taxon>
    </lineage>
</organism>
<dbReference type="RefSeq" id="WP_273638339.1">
    <property type="nucleotide sequence ID" value="NZ_JAQQXP010000001.1"/>
</dbReference>
<feature type="compositionally biased region" description="Low complexity" evidence="4">
    <location>
        <begin position="82"/>
        <end position="97"/>
    </location>
</feature>
<feature type="compositionally biased region" description="Polar residues" evidence="4">
    <location>
        <begin position="68"/>
        <end position="81"/>
    </location>
</feature>
<dbReference type="InterPro" id="IPR013783">
    <property type="entry name" value="Ig-like_fold"/>
</dbReference>
<accession>A0ABT5KZZ8</accession>
<feature type="domain" description="SD-repeat containing protein B" evidence="6">
    <location>
        <begin position="895"/>
        <end position="949"/>
    </location>
</feature>
<dbReference type="InterPro" id="IPR033764">
    <property type="entry name" value="Sdr_B"/>
</dbReference>
<name>A0ABT5KZZ8_9ALTE</name>
<feature type="compositionally biased region" description="Low complexity" evidence="4">
    <location>
        <begin position="49"/>
        <end position="59"/>
    </location>
</feature>
<evidence type="ECO:0000256" key="4">
    <source>
        <dbReference type="SAM" id="MobiDB-lite"/>
    </source>
</evidence>
<reference evidence="7 8" key="1">
    <citation type="submission" date="2022-10" db="EMBL/GenBank/DDBJ databases">
        <title>Alteromonas sp. chi3 Genome sequencing.</title>
        <authorList>
            <person name="Park S."/>
        </authorList>
    </citation>
    <scope>NUCLEOTIDE SEQUENCE [LARGE SCALE GENOMIC DNA]</scope>
    <source>
        <strain evidence="8">chi3</strain>
    </source>
</reference>
<evidence type="ECO:0000256" key="1">
    <source>
        <dbReference type="ARBA" id="ARBA00004613"/>
    </source>
</evidence>
<dbReference type="SUPFAM" id="SSF117074">
    <property type="entry name" value="Hypothetical protein PA1324"/>
    <property type="match status" value="1"/>
</dbReference>
<feature type="signal peptide" evidence="5">
    <location>
        <begin position="1"/>
        <end position="26"/>
    </location>
</feature>
<proteinExistence type="predicted"/>
<feature type="region of interest" description="Disordered" evidence="4">
    <location>
        <begin position="49"/>
        <end position="97"/>
    </location>
</feature>
<evidence type="ECO:0000259" key="6">
    <source>
        <dbReference type="Pfam" id="PF17210"/>
    </source>
</evidence>
<dbReference type="Proteomes" id="UP001218788">
    <property type="component" value="Unassembled WGS sequence"/>
</dbReference>
<feature type="chain" id="PRO_5045917909" evidence="5">
    <location>
        <begin position="27"/>
        <end position="1067"/>
    </location>
</feature>
<dbReference type="Pfam" id="PF17210">
    <property type="entry name" value="SdrD_B"/>
    <property type="match status" value="1"/>
</dbReference>
<evidence type="ECO:0000313" key="8">
    <source>
        <dbReference type="Proteomes" id="UP001218788"/>
    </source>
</evidence>
<keyword evidence="3 5" id="KW-0732">Signal</keyword>
<gene>
    <name evidence="7" type="ORF">OIK42_03205</name>
</gene>
<keyword evidence="8" id="KW-1185">Reference proteome</keyword>
<sequence length="1067" mass="118296">MTIPAAGKLLVAAVITIVSVISQASAQIVLPEDVRQTIKRINTIYQARAQNTTTPQTAQNKSMPEPLQTPSDALQTRTETAVQPEPQPQVQNQSNESTVAVGADQVANAPPSAFESRFAVGEELIYSLQLGDLFLGDVFAIRSPNGYRLGLQEFTQLVDFAIDVDIENVTASGWFIAQQNSFALQQQADESLSVMAGSELYSVAPARYNIQDDIYIELADIERWFGINTVIDEAQLNIALTSSEPFPIEQRLARQRKRFDKNTSFSKSVLPVKENGYKLLSTPLLDVQASTRIKESTTDASYSLLSSQDAGYFSSQVFLSGNDNNGLVDARLNLSRQSNNADLLGPLKMTEYAFGDVTPVNIGAGDTQAQGRGFRMSNARYGIVDNRRVNLVGEIQVGWDIELYRNGVLIDNRTSVTEGRYEFNDVELGFGQNDFEFVFYGPQGQIERRQESYYVDSNIAEQGESLLQFSAVQSNESLLGVGDFTDDPTRLGPLVSLSYDYGVTDWLSFGVGGSYFSPEQGDKVESLALRSNLVLGGLGLINSIFQLENDERRTMLHSFRTQIAGVSIDSTYRRSELLNESLLEQPGVVQPITEDINLRFSGALFASFGTPLNYQNVWTRSELPNGGVNQQFQNALGINSSWGSFSHGVLWQKETSPGAEPDSAAPIESTLGSLAYRNRFGPVFTRFFGEYEIDPDTRFSSVGTSLNYPITNKLTSELRYTYDVRSERSRYDLRLNWLGDNVSLSGVANYAEGQDWSINLILRFGLGYDSATNTFFTSGRALSQSGAVVLRMFEDENLDGTYNEGEPTLENVEVSATQAFRDQKTNEQGLAVLKSLPANRRTDIVVDESSFTHPSMTVATDGFAVASRRGSIQQFDIPVVRAGELDGVLYWRTKNDEEQAAPYVRMNMVNQEGEVVATTRTEFDGYYLFTKIMPGTYAIEVDTSAGRQRGMTPERYKSVTVSNKGDLITGVDMTLRELLSARGFVAAAGEFSSLPMLKLYLKLLDRRLDSDLLNNVFYYVSESDKYILGIAYQEGQREQDSASMMDVCKLMRAKNVACNVNTVEFNY</sequence>
<keyword evidence="2" id="KW-0964">Secreted</keyword>
<dbReference type="Gene3D" id="2.60.40.10">
    <property type="entry name" value="Immunoglobulins"/>
    <property type="match status" value="1"/>
</dbReference>
<evidence type="ECO:0000256" key="2">
    <source>
        <dbReference type="ARBA" id="ARBA00022525"/>
    </source>
</evidence>
<dbReference type="EMBL" id="JAQQXP010000001">
    <property type="protein sequence ID" value="MDC8829764.1"/>
    <property type="molecule type" value="Genomic_DNA"/>
</dbReference>
<evidence type="ECO:0000256" key="5">
    <source>
        <dbReference type="SAM" id="SignalP"/>
    </source>
</evidence>
<evidence type="ECO:0000256" key="3">
    <source>
        <dbReference type="ARBA" id="ARBA00022729"/>
    </source>
</evidence>
<comment type="caution">
    <text evidence="7">The sequence shown here is derived from an EMBL/GenBank/DDBJ whole genome shotgun (WGS) entry which is preliminary data.</text>
</comment>
<comment type="subcellular location">
    <subcellularLocation>
        <location evidence="1">Secreted</location>
    </subcellularLocation>
</comment>
<evidence type="ECO:0000313" key="7">
    <source>
        <dbReference type="EMBL" id="MDC8829764.1"/>
    </source>
</evidence>
<protein>
    <submittedName>
        <fullName evidence="7">SdrD B-like domain-containing protein</fullName>
    </submittedName>
</protein>